<sequence length="315" mass="32987">MRILITGAAGFLGRAVARQLGEAGHVLTLATHQRAMPPSFSTHDAFRGDIQDADLLADVLATERHDAVCHLAALTGVRDSENQAAGYFDVNLGGTISLLTAIQRLPAEQRPATVVLASTRAVYDADLPDSPVREDAATTRSNPYGLSKLLAERALSLHCAASGLSAWSLRCFNISGGLPGIVDPDTSRLIPRLLAAARGEMPPPPILAPNYAIDFSHVADVADAFRLALESEPQPGKHHSINIGSGVGTPIADVVGGLGKALGRDIPVIRPDDADQDSSGFVAEISTATKLLGWRPARGIAEILADATLAQEEPA</sequence>
<comment type="similarity">
    <text evidence="2">Belongs to the NAD(P)-dependent epimerase/dehydratase family.</text>
</comment>
<gene>
    <name evidence="7" type="ORF">Ate02nite_29670</name>
</gene>
<organism evidence="7 8">
    <name type="scientific">Paractinoplanes tereljensis</name>
    <dbReference type="NCBI Taxonomy" id="571912"/>
    <lineage>
        <taxon>Bacteria</taxon>
        <taxon>Bacillati</taxon>
        <taxon>Actinomycetota</taxon>
        <taxon>Actinomycetes</taxon>
        <taxon>Micromonosporales</taxon>
        <taxon>Micromonosporaceae</taxon>
        <taxon>Paractinoplanes</taxon>
    </lineage>
</organism>
<evidence type="ECO:0000256" key="3">
    <source>
        <dbReference type="ARBA" id="ARBA00018569"/>
    </source>
</evidence>
<dbReference type="SUPFAM" id="SSF51735">
    <property type="entry name" value="NAD(P)-binding Rossmann-fold domains"/>
    <property type="match status" value="1"/>
</dbReference>
<evidence type="ECO:0000256" key="1">
    <source>
        <dbReference type="ARBA" id="ARBA00004947"/>
    </source>
</evidence>
<reference evidence="7" key="1">
    <citation type="submission" date="2021-01" db="EMBL/GenBank/DDBJ databases">
        <title>Whole genome shotgun sequence of Actinoplanes tereljensis NBRC 105297.</title>
        <authorList>
            <person name="Komaki H."/>
            <person name="Tamura T."/>
        </authorList>
    </citation>
    <scope>NUCLEOTIDE SEQUENCE</scope>
    <source>
        <strain evidence="7">NBRC 105297</strain>
    </source>
</reference>
<evidence type="ECO:0000256" key="4">
    <source>
        <dbReference type="ARBA" id="ARBA00031367"/>
    </source>
</evidence>
<dbReference type="EMBL" id="BOMY01000021">
    <property type="protein sequence ID" value="GIF20237.1"/>
    <property type="molecule type" value="Genomic_DNA"/>
</dbReference>
<evidence type="ECO:0000313" key="7">
    <source>
        <dbReference type="EMBL" id="GIF20237.1"/>
    </source>
</evidence>
<dbReference type="InterPro" id="IPR001509">
    <property type="entry name" value="Epimerase_deHydtase"/>
</dbReference>
<protein>
    <recommendedName>
        <fullName evidence="3">UDP-glucose 4-epimerase</fullName>
    </recommendedName>
    <alternativeName>
        <fullName evidence="5">Galactowaldenase</fullName>
    </alternativeName>
    <alternativeName>
        <fullName evidence="4">UDP-galactose 4-epimerase</fullName>
    </alternativeName>
</protein>
<dbReference type="PANTHER" id="PTHR43725">
    <property type="entry name" value="UDP-GLUCOSE 4-EPIMERASE"/>
    <property type="match status" value="1"/>
</dbReference>
<evidence type="ECO:0000256" key="2">
    <source>
        <dbReference type="ARBA" id="ARBA00007637"/>
    </source>
</evidence>
<dbReference type="GO" id="GO:0033499">
    <property type="term" value="P:galactose catabolic process via UDP-galactose, Leloir pathway"/>
    <property type="evidence" value="ECO:0007669"/>
    <property type="project" value="TreeGrafter"/>
</dbReference>
<dbReference type="Gene3D" id="3.90.25.10">
    <property type="entry name" value="UDP-galactose 4-epimerase, domain 1"/>
    <property type="match status" value="1"/>
</dbReference>
<keyword evidence="8" id="KW-1185">Reference proteome</keyword>
<dbReference type="Pfam" id="PF01370">
    <property type="entry name" value="Epimerase"/>
    <property type="match status" value="1"/>
</dbReference>
<comment type="caution">
    <text evidence="7">The sequence shown here is derived from an EMBL/GenBank/DDBJ whole genome shotgun (WGS) entry which is preliminary data.</text>
</comment>
<dbReference type="PANTHER" id="PTHR43725:SF53">
    <property type="entry name" value="UDP-ARABINOSE 4-EPIMERASE 1"/>
    <property type="match status" value="1"/>
</dbReference>
<dbReference type="InterPro" id="IPR036291">
    <property type="entry name" value="NAD(P)-bd_dom_sf"/>
</dbReference>
<evidence type="ECO:0000259" key="6">
    <source>
        <dbReference type="Pfam" id="PF01370"/>
    </source>
</evidence>
<comment type="pathway">
    <text evidence="1">Carbohydrate metabolism; galactose metabolism.</text>
</comment>
<dbReference type="Gene3D" id="3.40.50.720">
    <property type="entry name" value="NAD(P)-binding Rossmann-like Domain"/>
    <property type="match status" value="1"/>
</dbReference>
<name>A0A919NLX4_9ACTN</name>
<dbReference type="RefSeq" id="WP_203805689.1">
    <property type="nucleotide sequence ID" value="NZ_BOMY01000021.1"/>
</dbReference>
<evidence type="ECO:0000256" key="5">
    <source>
        <dbReference type="ARBA" id="ARBA00033067"/>
    </source>
</evidence>
<feature type="domain" description="NAD-dependent epimerase/dehydratase" evidence="6">
    <location>
        <begin position="3"/>
        <end position="244"/>
    </location>
</feature>
<dbReference type="Proteomes" id="UP000623608">
    <property type="component" value="Unassembled WGS sequence"/>
</dbReference>
<accession>A0A919NLX4</accession>
<evidence type="ECO:0000313" key="8">
    <source>
        <dbReference type="Proteomes" id="UP000623608"/>
    </source>
</evidence>
<proteinExistence type="inferred from homology"/>
<dbReference type="AlphaFoldDB" id="A0A919NLX4"/>